<organism evidence="2 3">
    <name type="scientific">Prosthecobacter debontii</name>
    <dbReference type="NCBI Taxonomy" id="48467"/>
    <lineage>
        <taxon>Bacteria</taxon>
        <taxon>Pseudomonadati</taxon>
        <taxon>Verrucomicrobiota</taxon>
        <taxon>Verrucomicrobiia</taxon>
        <taxon>Verrucomicrobiales</taxon>
        <taxon>Verrucomicrobiaceae</taxon>
        <taxon>Prosthecobacter</taxon>
    </lineage>
</organism>
<evidence type="ECO:0000313" key="3">
    <source>
        <dbReference type="Proteomes" id="UP000190774"/>
    </source>
</evidence>
<dbReference type="RefSeq" id="WP_139373402.1">
    <property type="nucleotide sequence ID" value="NZ_FUYE01000018.1"/>
</dbReference>
<proteinExistence type="predicted"/>
<feature type="compositionally biased region" description="Polar residues" evidence="1">
    <location>
        <begin position="318"/>
        <end position="332"/>
    </location>
</feature>
<accession>A0A1T4YUB3</accession>
<sequence length="358" mass="39833">MPVSESDMEKIVEDIAPDLIRQSDALKVEGDDLHKVYQGQGFFGKSNEDALVMDKLAKDCAKQVGVLDKASICLIEKALTQEYVLNPLENSLSLKQEKLRLLEKRNDPARQEQIAQLKAEIEDLQQTKGLIQTRFDALDQSIRSLSEQQGNKAQAANQRWAEEPEAAGEIHIREEGKEVRFDSLAKELDGGAMAQQKMRSTEIAVANQLIQELQNGNAVDLNDVRRSLRNGAIKLSDSELKKSLASFQPALGASQELTKQIEALEKPTGWVRDQLSQAKVDAQIADLKQQCQQIFENLRDNKQTELQKIDVDVDRVKQSTSTKDSLAAQGSNVWKRAAPSALQNEPPQATVRPRGNTV</sequence>
<dbReference type="AlphaFoldDB" id="A0A1T4YUB3"/>
<name>A0A1T4YUB3_9BACT</name>
<keyword evidence="3" id="KW-1185">Reference proteome</keyword>
<evidence type="ECO:0000256" key="1">
    <source>
        <dbReference type="SAM" id="MobiDB-lite"/>
    </source>
</evidence>
<protein>
    <submittedName>
        <fullName evidence="2">Uncharacterized protein</fullName>
    </submittedName>
</protein>
<feature type="region of interest" description="Disordered" evidence="1">
    <location>
        <begin position="317"/>
        <end position="358"/>
    </location>
</feature>
<dbReference type="EMBL" id="FUYE01000018">
    <property type="protein sequence ID" value="SKB05340.1"/>
    <property type="molecule type" value="Genomic_DNA"/>
</dbReference>
<reference evidence="3" key="1">
    <citation type="submission" date="2017-02" db="EMBL/GenBank/DDBJ databases">
        <authorList>
            <person name="Varghese N."/>
            <person name="Submissions S."/>
        </authorList>
    </citation>
    <scope>NUCLEOTIDE SEQUENCE [LARGE SCALE GENOMIC DNA]</scope>
    <source>
        <strain evidence="3">ATCC 700200</strain>
    </source>
</reference>
<gene>
    <name evidence="2" type="ORF">SAMN02745166_04237</name>
</gene>
<evidence type="ECO:0000313" key="2">
    <source>
        <dbReference type="EMBL" id="SKB05340.1"/>
    </source>
</evidence>
<dbReference type="Proteomes" id="UP000190774">
    <property type="component" value="Unassembled WGS sequence"/>
</dbReference>